<dbReference type="PROSITE" id="PS00903">
    <property type="entry name" value="CYT_DCMP_DEAMINASES_1"/>
    <property type="match status" value="1"/>
</dbReference>
<comment type="caution">
    <text evidence="10">The sequence shown here is derived from an EMBL/GenBank/DDBJ whole genome shotgun (WGS) entry which is preliminary data.</text>
</comment>
<feature type="binding site" evidence="8">
    <location>
        <position position="85"/>
    </location>
    <ligand>
        <name>Zn(2+)</name>
        <dbReference type="ChEBI" id="CHEBI:29105"/>
        <note>catalytic</note>
    </ligand>
</feature>
<protein>
    <recommendedName>
        <fullName evidence="8">tRNA-specific adenosine deaminase</fullName>
        <ecNumber evidence="8">3.5.4.33</ecNumber>
    </recommendedName>
</protein>
<sequence>MLAFTPEYFMRQALRQADLAAKAGEVPVGAIVVHQGQIIARAHNQVELLKDGTAHAEMIALTQAASSIGDWRLNDCVLYVTKEPCAMCAGAMVNCRLGKLVFACPDPRMGAAGSALSITAFPGMLHQVDVEAGLLKDEAQEMLQAFFRQRRLEQKERPHNAQIDE</sequence>
<evidence type="ECO:0000256" key="8">
    <source>
        <dbReference type="HAMAP-Rule" id="MF_00972"/>
    </source>
</evidence>
<dbReference type="PANTHER" id="PTHR11079">
    <property type="entry name" value="CYTOSINE DEAMINASE FAMILY MEMBER"/>
    <property type="match status" value="1"/>
</dbReference>
<evidence type="ECO:0000256" key="5">
    <source>
        <dbReference type="ARBA" id="ARBA00022801"/>
    </source>
</evidence>
<evidence type="ECO:0000313" key="11">
    <source>
        <dbReference type="Proteomes" id="UP001238163"/>
    </source>
</evidence>
<gene>
    <name evidence="8" type="primary">tadA</name>
    <name evidence="10" type="ORF">J3R75_002933</name>
</gene>
<reference evidence="10" key="1">
    <citation type="submission" date="2023-07" db="EMBL/GenBank/DDBJ databases">
        <title>Genomic Encyclopedia of Type Strains, Phase IV (KMG-IV): sequencing the most valuable type-strain genomes for metagenomic binning, comparative biology and taxonomic classification.</title>
        <authorList>
            <person name="Goeker M."/>
        </authorList>
    </citation>
    <scope>NUCLEOTIDE SEQUENCE</scope>
    <source>
        <strain evidence="10">DSM 24202</strain>
    </source>
</reference>
<comment type="function">
    <text evidence="8">Catalyzes the deamination of adenosine to inosine at the wobble position 34 of tRNA(Arg2).</text>
</comment>
<dbReference type="InterPro" id="IPR058535">
    <property type="entry name" value="MafB19-deam"/>
</dbReference>
<keyword evidence="6 8" id="KW-0862">Zinc</keyword>
<evidence type="ECO:0000256" key="2">
    <source>
        <dbReference type="ARBA" id="ARBA00011738"/>
    </source>
</evidence>
<dbReference type="NCBIfam" id="NF008113">
    <property type="entry name" value="PRK10860.1"/>
    <property type="match status" value="1"/>
</dbReference>
<dbReference type="Proteomes" id="UP001238163">
    <property type="component" value="Unassembled WGS sequence"/>
</dbReference>
<evidence type="ECO:0000256" key="6">
    <source>
        <dbReference type="ARBA" id="ARBA00022833"/>
    </source>
</evidence>
<dbReference type="InterPro" id="IPR002125">
    <property type="entry name" value="CMP_dCMP_dom"/>
</dbReference>
<keyword evidence="5 8" id="KW-0378">Hydrolase</keyword>
<dbReference type="PANTHER" id="PTHR11079:SF202">
    <property type="entry name" value="TRNA-SPECIFIC ADENOSINE DEAMINASE"/>
    <property type="match status" value="1"/>
</dbReference>
<dbReference type="EMBL" id="JAUSVL010000001">
    <property type="protein sequence ID" value="MDQ0290826.1"/>
    <property type="molecule type" value="Genomic_DNA"/>
</dbReference>
<feature type="binding site" evidence="8">
    <location>
        <position position="88"/>
    </location>
    <ligand>
        <name>Zn(2+)</name>
        <dbReference type="ChEBI" id="CHEBI:29105"/>
        <note>catalytic</note>
    </ligand>
</feature>
<comment type="cofactor">
    <cofactor evidence="8">
        <name>Zn(2+)</name>
        <dbReference type="ChEBI" id="CHEBI:29105"/>
    </cofactor>
    <text evidence="8">Binds 1 zinc ion per subunit.</text>
</comment>
<dbReference type="GO" id="GO:0002100">
    <property type="term" value="P:tRNA wobble adenosine to inosine editing"/>
    <property type="evidence" value="ECO:0007669"/>
    <property type="project" value="UniProtKB-UniRule"/>
</dbReference>
<keyword evidence="4 8" id="KW-0479">Metal-binding</keyword>
<dbReference type="PROSITE" id="PS51747">
    <property type="entry name" value="CYT_DCMP_DEAMINASES_2"/>
    <property type="match status" value="1"/>
</dbReference>
<accession>A0AAE3VID5</accession>
<dbReference type="InterPro" id="IPR016192">
    <property type="entry name" value="APOBEC/CMP_deaminase_Zn-bd"/>
</dbReference>
<evidence type="ECO:0000259" key="9">
    <source>
        <dbReference type="PROSITE" id="PS51747"/>
    </source>
</evidence>
<dbReference type="Pfam" id="PF14437">
    <property type="entry name" value="MafB19-deam"/>
    <property type="match status" value="1"/>
</dbReference>
<comment type="similarity">
    <text evidence="1">Belongs to the cytidine and deoxycytidylate deaminase family. ADAT2 subfamily.</text>
</comment>
<dbReference type="Gene3D" id="3.40.140.10">
    <property type="entry name" value="Cytidine Deaminase, domain 2"/>
    <property type="match status" value="1"/>
</dbReference>
<dbReference type="GO" id="GO:0052717">
    <property type="term" value="F:tRNA-specific adenosine-34 deaminase activity"/>
    <property type="evidence" value="ECO:0007669"/>
    <property type="project" value="UniProtKB-UniRule"/>
</dbReference>
<comment type="subunit">
    <text evidence="2 8">Homodimer.</text>
</comment>
<dbReference type="AlphaFoldDB" id="A0AAE3VID5"/>
<evidence type="ECO:0000313" key="10">
    <source>
        <dbReference type="EMBL" id="MDQ0290826.1"/>
    </source>
</evidence>
<dbReference type="CDD" id="cd01285">
    <property type="entry name" value="nucleoside_deaminase"/>
    <property type="match status" value="1"/>
</dbReference>
<dbReference type="RefSeq" id="WP_307262763.1">
    <property type="nucleotide sequence ID" value="NZ_JAUSVL010000001.1"/>
</dbReference>
<keyword evidence="11" id="KW-1185">Reference proteome</keyword>
<name>A0AAE3VID5_9BACT</name>
<feature type="active site" description="Proton donor" evidence="8">
    <location>
        <position position="57"/>
    </location>
</feature>
<feature type="binding site" evidence="8">
    <location>
        <position position="55"/>
    </location>
    <ligand>
        <name>Zn(2+)</name>
        <dbReference type="ChEBI" id="CHEBI:29105"/>
        <note>catalytic</note>
    </ligand>
</feature>
<keyword evidence="3 8" id="KW-0819">tRNA processing</keyword>
<evidence type="ECO:0000256" key="4">
    <source>
        <dbReference type="ARBA" id="ARBA00022723"/>
    </source>
</evidence>
<comment type="catalytic activity">
    <reaction evidence="7 8">
        <text>adenosine(34) in tRNA + H2O + H(+) = inosine(34) in tRNA + NH4(+)</text>
        <dbReference type="Rhea" id="RHEA:43168"/>
        <dbReference type="Rhea" id="RHEA-COMP:10373"/>
        <dbReference type="Rhea" id="RHEA-COMP:10374"/>
        <dbReference type="ChEBI" id="CHEBI:15377"/>
        <dbReference type="ChEBI" id="CHEBI:15378"/>
        <dbReference type="ChEBI" id="CHEBI:28938"/>
        <dbReference type="ChEBI" id="CHEBI:74411"/>
        <dbReference type="ChEBI" id="CHEBI:82852"/>
        <dbReference type="EC" id="3.5.4.33"/>
    </reaction>
</comment>
<dbReference type="EC" id="3.5.4.33" evidence="8"/>
<dbReference type="FunFam" id="3.40.140.10:FF:000005">
    <property type="entry name" value="tRNA-specific adenosine deaminase"/>
    <property type="match status" value="1"/>
</dbReference>
<feature type="domain" description="CMP/dCMP-type deaminase" evidence="9">
    <location>
        <begin position="4"/>
        <end position="116"/>
    </location>
</feature>
<organism evidence="10 11">
    <name type="scientific">Oligosphaera ethanolica</name>
    <dbReference type="NCBI Taxonomy" id="760260"/>
    <lineage>
        <taxon>Bacteria</taxon>
        <taxon>Pseudomonadati</taxon>
        <taxon>Lentisphaerota</taxon>
        <taxon>Oligosphaeria</taxon>
        <taxon>Oligosphaerales</taxon>
        <taxon>Oligosphaeraceae</taxon>
        <taxon>Oligosphaera</taxon>
    </lineage>
</organism>
<dbReference type="SUPFAM" id="SSF53927">
    <property type="entry name" value="Cytidine deaminase-like"/>
    <property type="match status" value="1"/>
</dbReference>
<dbReference type="InterPro" id="IPR028883">
    <property type="entry name" value="tRNA_aden_deaminase"/>
</dbReference>
<dbReference type="GO" id="GO:0008270">
    <property type="term" value="F:zinc ion binding"/>
    <property type="evidence" value="ECO:0007669"/>
    <property type="project" value="UniProtKB-UniRule"/>
</dbReference>
<evidence type="ECO:0000256" key="1">
    <source>
        <dbReference type="ARBA" id="ARBA00010669"/>
    </source>
</evidence>
<evidence type="ECO:0000256" key="7">
    <source>
        <dbReference type="ARBA" id="ARBA00048045"/>
    </source>
</evidence>
<dbReference type="InterPro" id="IPR016193">
    <property type="entry name" value="Cytidine_deaminase-like"/>
</dbReference>
<dbReference type="HAMAP" id="MF_00972">
    <property type="entry name" value="tRNA_aden_deaminase"/>
    <property type="match status" value="1"/>
</dbReference>
<proteinExistence type="inferred from homology"/>
<evidence type="ECO:0000256" key="3">
    <source>
        <dbReference type="ARBA" id="ARBA00022694"/>
    </source>
</evidence>